<feature type="compositionally biased region" description="Basic and acidic residues" evidence="1">
    <location>
        <begin position="257"/>
        <end position="268"/>
    </location>
</feature>
<dbReference type="GO" id="GO:0061860">
    <property type="term" value="F:DNA clamp unloader activity"/>
    <property type="evidence" value="ECO:0007669"/>
    <property type="project" value="TreeGrafter"/>
</dbReference>
<comment type="caution">
    <text evidence="2">The sequence shown here is derived from an EMBL/GenBank/DDBJ whole genome shotgun (WGS) entry which is preliminary data.</text>
</comment>
<evidence type="ECO:0000256" key="1">
    <source>
        <dbReference type="SAM" id="MobiDB-lite"/>
    </source>
</evidence>
<protein>
    <submittedName>
        <fullName evidence="2">Uncharacterized protein</fullName>
    </submittedName>
</protein>
<dbReference type="PANTHER" id="PTHR23389:SF21">
    <property type="entry name" value="ATPASE FAMILY AAA DOMAIN-CONTAINING PROTEIN 5"/>
    <property type="match status" value="1"/>
</dbReference>
<dbReference type="Proteomes" id="UP001187415">
    <property type="component" value="Unassembled WGS sequence"/>
</dbReference>
<dbReference type="GO" id="GO:0003677">
    <property type="term" value="F:DNA binding"/>
    <property type="evidence" value="ECO:0007669"/>
    <property type="project" value="TreeGrafter"/>
</dbReference>
<proteinExistence type="predicted"/>
<dbReference type="GO" id="GO:0005634">
    <property type="term" value="C:nucleus"/>
    <property type="evidence" value="ECO:0007669"/>
    <property type="project" value="TreeGrafter"/>
</dbReference>
<sequence>MTTTKRPVILTTSDLAFSSMFDGNFEEIHFKTPSLLNVGSYLQLLCLGEDVRTDLTDISSLLRLNGCDIRQSLLQLQFWTRSAGGRHITKPFIPSGKKVKKSPPLTFFQNTETESEASNLPTTLPPCDTGCTETKLGLLNVEPKRDIWGLLRRPLDEVVCLDLLTDSRRRGVDLLYSNMEALLPLPLTQLTTCSHKLEPFISVSQEHSCVNPDETPASDTMPAHTRLLHTAESADYSDDGSPVKLSSRMKKNKRRHCLPDQDGLHSDSDSEESFLSLQKLQPTSRTKEDVKESLVSKVVKRKPLTLEERVKNVPVSQCLESLADFLDNMSYMDSSLVVHPERGSIHRRMSPVGAMLKDGMTDEWRIETDRGSWMGGDCILDIQATVEALSFHRCQDSVAKAWDNAQKLEGELGKQAVAELTLPVAPHCEGYSFTQDNPCQPQLVQRRREVMESLMLRGVVGTLGNRLAAALDYLPALRTICRSEQLKEEGKVKRRFLHYLDAIHLGLEKSTLQQLAEDFP</sequence>
<reference evidence="2" key="1">
    <citation type="submission" date="2023-07" db="EMBL/GenBank/DDBJ databases">
        <title>Chromosome-level Genome Assembly of Striped Snakehead (Channa striata).</title>
        <authorList>
            <person name="Liu H."/>
        </authorList>
    </citation>
    <scope>NUCLEOTIDE SEQUENCE</scope>
    <source>
        <strain evidence="2">Gz</strain>
        <tissue evidence="2">Muscle</tissue>
    </source>
</reference>
<keyword evidence="3" id="KW-1185">Reference proteome</keyword>
<gene>
    <name evidence="2" type="ORF">Q5P01_017454</name>
</gene>
<name>A0AA88M9I5_CHASR</name>
<evidence type="ECO:0000313" key="3">
    <source>
        <dbReference type="Proteomes" id="UP001187415"/>
    </source>
</evidence>
<feature type="compositionally biased region" description="Basic residues" evidence="1">
    <location>
        <begin position="247"/>
        <end position="256"/>
    </location>
</feature>
<dbReference type="PANTHER" id="PTHR23389">
    <property type="entry name" value="CHROMOSOME TRANSMISSION FIDELITY FACTOR 18"/>
    <property type="match status" value="1"/>
</dbReference>
<feature type="region of interest" description="Disordered" evidence="1">
    <location>
        <begin position="230"/>
        <end position="290"/>
    </location>
</feature>
<accession>A0AA88M9I5</accession>
<evidence type="ECO:0000313" key="2">
    <source>
        <dbReference type="EMBL" id="KAK2833565.1"/>
    </source>
</evidence>
<organism evidence="2 3">
    <name type="scientific">Channa striata</name>
    <name type="common">Snakehead murrel</name>
    <name type="synonym">Ophicephalus striatus</name>
    <dbReference type="NCBI Taxonomy" id="64152"/>
    <lineage>
        <taxon>Eukaryota</taxon>
        <taxon>Metazoa</taxon>
        <taxon>Chordata</taxon>
        <taxon>Craniata</taxon>
        <taxon>Vertebrata</taxon>
        <taxon>Euteleostomi</taxon>
        <taxon>Actinopterygii</taxon>
        <taxon>Neopterygii</taxon>
        <taxon>Teleostei</taxon>
        <taxon>Neoteleostei</taxon>
        <taxon>Acanthomorphata</taxon>
        <taxon>Anabantaria</taxon>
        <taxon>Anabantiformes</taxon>
        <taxon>Channoidei</taxon>
        <taxon>Channidae</taxon>
        <taxon>Channa</taxon>
    </lineage>
</organism>
<dbReference type="EMBL" id="JAUPFM010000013">
    <property type="protein sequence ID" value="KAK2833565.1"/>
    <property type="molecule type" value="Genomic_DNA"/>
</dbReference>
<dbReference type="AlphaFoldDB" id="A0AA88M9I5"/>